<feature type="domain" description="DUF6318" evidence="2">
    <location>
        <begin position="48"/>
        <end position="185"/>
    </location>
</feature>
<organism evidence="3 4">
    <name type="scientific">Spongisporangium articulatum</name>
    <dbReference type="NCBI Taxonomy" id="3362603"/>
    <lineage>
        <taxon>Bacteria</taxon>
        <taxon>Bacillati</taxon>
        <taxon>Actinomycetota</taxon>
        <taxon>Actinomycetes</taxon>
        <taxon>Kineosporiales</taxon>
        <taxon>Kineosporiaceae</taxon>
        <taxon>Spongisporangium</taxon>
    </lineage>
</organism>
<dbReference type="Pfam" id="PF19843">
    <property type="entry name" value="DUF6318"/>
    <property type="match status" value="1"/>
</dbReference>
<comment type="caution">
    <text evidence="3">The sequence shown here is derived from an EMBL/GenBank/DDBJ whole genome shotgun (WGS) entry which is preliminary data.</text>
</comment>
<reference evidence="3 4" key="1">
    <citation type="submission" date="2024-10" db="EMBL/GenBank/DDBJ databases">
        <title>The Natural Products Discovery Center: Release of the First 8490 Sequenced Strains for Exploring Actinobacteria Biosynthetic Diversity.</title>
        <authorList>
            <person name="Kalkreuter E."/>
            <person name="Kautsar S.A."/>
            <person name="Yang D."/>
            <person name="Bader C.D."/>
            <person name="Teijaro C.N."/>
            <person name="Fluegel L."/>
            <person name="Davis C.M."/>
            <person name="Simpson J.R."/>
            <person name="Lauterbach L."/>
            <person name="Steele A.D."/>
            <person name="Gui C."/>
            <person name="Meng S."/>
            <person name="Li G."/>
            <person name="Viehrig K."/>
            <person name="Ye F."/>
            <person name="Su P."/>
            <person name="Kiefer A.F."/>
            <person name="Nichols A."/>
            <person name="Cepeda A.J."/>
            <person name="Yan W."/>
            <person name="Fan B."/>
            <person name="Jiang Y."/>
            <person name="Adhikari A."/>
            <person name="Zheng C.-J."/>
            <person name="Schuster L."/>
            <person name="Cowan T.M."/>
            <person name="Smanski M.J."/>
            <person name="Chevrette M.G."/>
            <person name="De Carvalho L.P.S."/>
            <person name="Shen B."/>
        </authorList>
    </citation>
    <scope>NUCLEOTIDE SEQUENCE [LARGE SCALE GENOMIC DNA]</scope>
    <source>
        <strain evidence="3 4">NPDC049639</strain>
    </source>
</reference>
<dbReference type="EMBL" id="JBITLV010000001">
    <property type="protein sequence ID" value="MFI7586078.1"/>
    <property type="molecule type" value="Genomic_DNA"/>
</dbReference>
<name>A0ABW8AI80_9ACTN</name>
<dbReference type="Proteomes" id="UP001612915">
    <property type="component" value="Unassembled WGS sequence"/>
</dbReference>
<sequence length="200" mass="21411">MNGDHSEAAVPRNRYIAAAVTLAVVFTLSACTGDSGSTVPTTNVPVTTSPTPTVPVPTAPVQEATPESAIEFVKYFWALYNYAYSTLDTNPIEAASDSKCRFCSGVVDDVNDWATSKTQVSGFEVSIKSIVSPHADVQSQAVVLVIVKQEPGRLTDTSGEVTKQAGWKELSTTLLLLRDESGWRVRAVEADTKSGKPWDA</sequence>
<feature type="compositionally biased region" description="Low complexity" evidence="1">
    <location>
        <begin position="38"/>
        <end position="51"/>
    </location>
</feature>
<proteinExistence type="predicted"/>
<evidence type="ECO:0000259" key="2">
    <source>
        <dbReference type="Pfam" id="PF19843"/>
    </source>
</evidence>
<protein>
    <submittedName>
        <fullName evidence="3">DUF6318 family protein</fullName>
    </submittedName>
</protein>
<gene>
    <name evidence="3" type="ORF">ACIB24_03260</name>
</gene>
<evidence type="ECO:0000256" key="1">
    <source>
        <dbReference type="SAM" id="MobiDB-lite"/>
    </source>
</evidence>
<dbReference type="RefSeq" id="WP_398275090.1">
    <property type="nucleotide sequence ID" value="NZ_JBITLV010000001.1"/>
</dbReference>
<accession>A0ABW8AI80</accession>
<evidence type="ECO:0000313" key="4">
    <source>
        <dbReference type="Proteomes" id="UP001612915"/>
    </source>
</evidence>
<evidence type="ECO:0000313" key="3">
    <source>
        <dbReference type="EMBL" id="MFI7586078.1"/>
    </source>
</evidence>
<keyword evidence="4" id="KW-1185">Reference proteome</keyword>
<dbReference type="InterPro" id="IPR046281">
    <property type="entry name" value="DUF6318"/>
</dbReference>
<feature type="region of interest" description="Disordered" evidence="1">
    <location>
        <begin position="35"/>
        <end position="60"/>
    </location>
</feature>